<keyword evidence="7" id="KW-0645">Protease</keyword>
<evidence type="ECO:0000256" key="19">
    <source>
        <dbReference type="SAM" id="SignalP"/>
    </source>
</evidence>
<dbReference type="Pfam" id="PF00246">
    <property type="entry name" value="Peptidase_M14"/>
    <property type="match status" value="1"/>
</dbReference>
<dbReference type="AlphaFoldDB" id="A0A9P8A2Z1"/>
<evidence type="ECO:0000256" key="5">
    <source>
        <dbReference type="ARBA" id="ARBA00022525"/>
    </source>
</evidence>
<evidence type="ECO:0000256" key="17">
    <source>
        <dbReference type="PROSITE-ProRule" id="PRU01379"/>
    </source>
</evidence>
<evidence type="ECO:0000256" key="16">
    <source>
        <dbReference type="ARBA" id="ARBA00081330"/>
    </source>
</evidence>
<dbReference type="CDD" id="cd03860">
    <property type="entry name" value="M14_CP_A-B_like"/>
    <property type="match status" value="1"/>
</dbReference>
<dbReference type="PANTHER" id="PTHR11705:SF143">
    <property type="entry name" value="SLL0236 PROTEIN"/>
    <property type="match status" value="1"/>
</dbReference>
<evidence type="ECO:0000256" key="4">
    <source>
        <dbReference type="ARBA" id="ARBA00005988"/>
    </source>
</evidence>
<dbReference type="Gene3D" id="3.40.630.10">
    <property type="entry name" value="Zn peptidases"/>
    <property type="match status" value="1"/>
</dbReference>
<dbReference type="Pfam" id="PF02244">
    <property type="entry name" value="Propep_M14"/>
    <property type="match status" value="1"/>
</dbReference>
<dbReference type="InterPro" id="IPR036990">
    <property type="entry name" value="M14A-like_propep"/>
</dbReference>
<dbReference type="GO" id="GO:0004181">
    <property type="term" value="F:metallocarboxypeptidase activity"/>
    <property type="evidence" value="ECO:0007669"/>
    <property type="project" value="InterPro"/>
</dbReference>
<feature type="domain" description="Peptidase M14" evidence="20">
    <location>
        <begin position="196"/>
        <end position="485"/>
    </location>
</feature>
<feature type="signal peptide" evidence="19">
    <location>
        <begin position="1"/>
        <end position="28"/>
    </location>
</feature>
<evidence type="ECO:0000256" key="11">
    <source>
        <dbReference type="ARBA" id="ARBA00022833"/>
    </source>
</evidence>
<dbReference type="InterPro" id="IPR057247">
    <property type="entry name" value="CARBOXYPEPT_ZN_2"/>
</dbReference>
<evidence type="ECO:0000259" key="20">
    <source>
        <dbReference type="PROSITE" id="PS52035"/>
    </source>
</evidence>
<dbReference type="InterPro" id="IPR003146">
    <property type="entry name" value="M14A_act_pep"/>
</dbReference>
<evidence type="ECO:0000256" key="7">
    <source>
        <dbReference type="ARBA" id="ARBA00022670"/>
    </source>
</evidence>
<dbReference type="PROSITE" id="PS52035">
    <property type="entry name" value="PEPTIDASE_M14"/>
    <property type="match status" value="1"/>
</dbReference>
<keyword evidence="9 19" id="KW-0732">Signal</keyword>
<dbReference type="SUPFAM" id="SSF53187">
    <property type="entry name" value="Zn-dependent exopeptidases"/>
    <property type="match status" value="1"/>
</dbReference>
<keyword evidence="13" id="KW-0482">Metalloprotease</keyword>
<dbReference type="PROSITE" id="PS00133">
    <property type="entry name" value="CARBOXYPEPT_ZN_2"/>
    <property type="match status" value="1"/>
</dbReference>
<evidence type="ECO:0000256" key="12">
    <source>
        <dbReference type="ARBA" id="ARBA00023026"/>
    </source>
</evidence>
<feature type="chain" id="PRO_5040240903" description="Carboxypeptidase M14A" evidence="19">
    <location>
        <begin position="29"/>
        <end position="488"/>
    </location>
</feature>
<keyword evidence="8" id="KW-0479">Metal-binding</keyword>
<comment type="cofactor">
    <cofactor evidence="1">
        <name>Zn(2+)</name>
        <dbReference type="ChEBI" id="CHEBI:29105"/>
    </cofactor>
</comment>
<evidence type="ECO:0000256" key="6">
    <source>
        <dbReference type="ARBA" id="ARBA00022645"/>
    </source>
</evidence>
<dbReference type="GO" id="GO:0006508">
    <property type="term" value="P:proteolysis"/>
    <property type="evidence" value="ECO:0007669"/>
    <property type="project" value="UniProtKB-KW"/>
</dbReference>
<comment type="function">
    <text evidence="2">Extracellular metalloprotease that contributes to pathogenicity.</text>
</comment>
<evidence type="ECO:0000313" key="21">
    <source>
        <dbReference type="EMBL" id="KAG9321357.1"/>
    </source>
</evidence>
<sequence>MRLSLTEISLTAVVALSILLSGSSTTTALPTAPINRHPRNFLPPSKGLSPRSFPAPIDRRPHLQPRADAAQKSYDNHRVVRILLKTEEQLKQLTAVEHDLHLDYFSHNKILGGAIDVRVPPESFDKFKALGFSFEILINNLQDLLNVEQDEDNKYQQKWMAIKKTMVESFQEVGGSLLRKPGGSTPVPKADDWFAGYHSYDDHTTWLNAQIKNHSDIATGFSAGKTYEGREQAGIKIGKGPNNVVLHGLQHAREWISGAVVEYIIDQLVTGTDPKVAEYLKTFTFHIIPIMNPDGFVITQTKDRMHRKNTQPNPSNPECLGTDTNRNWDFHWNEGGSSSDVCADDYMGPKAFSSPEATNIGKYLKDTPNVVSYIDFHAYSQLWMVPYGYTGTVPENYDYLKRLADGAVAALKKVNGVSFKAGDIYNTIYQASGSSTDYAFNVGVKAPFAVELRDTGRYGFSLPASQIVPSGEETWEAFKSVLDNVLKP</sequence>
<keyword evidence="14" id="KW-0865">Zymogen</keyword>
<keyword evidence="10" id="KW-0378">Hydrolase</keyword>
<evidence type="ECO:0000256" key="15">
    <source>
        <dbReference type="ARBA" id="ARBA00023157"/>
    </source>
</evidence>
<evidence type="ECO:0000256" key="10">
    <source>
        <dbReference type="ARBA" id="ARBA00022801"/>
    </source>
</evidence>
<name>A0A9P8A2Z1_MORAP</name>
<feature type="active site" description="Proton donor/acceptor" evidence="17">
    <location>
        <position position="451"/>
    </location>
</feature>
<organism evidence="21 22">
    <name type="scientific">Mortierella alpina</name>
    <name type="common">Oleaginous fungus</name>
    <name type="synonym">Mortierella renispora</name>
    <dbReference type="NCBI Taxonomy" id="64518"/>
    <lineage>
        <taxon>Eukaryota</taxon>
        <taxon>Fungi</taxon>
        <taxon>Fungi incertae sedis</taxon>
        <taxon>Mucoromycota</taxon>
        <taxon>Mortierellomycotina</taxon>
        <taxon>Mortierellomycetes</taxon>
        <taxon>Mortierellales</taxon>
        <taxon>Mortierellaceae</taxon>
        <taxon>Mortierella</taxon>
    </lineage>
</organism>
<dbReference type="FunFam" id="3.40.630.10:FF:000040">
    <property type="entry name" value="zinc carboxypeptidase"/>
    <property type="match status" value="1"/>
</dbReference>
<keyword evidence="6" id="KW-0121">Carboxypeptidase</keyword>
<reference evidence="21" key="1">
    <citation type="submission" date="2021-07" db="EMBL/GenBank/DDBJ databases">
        <title>Draft genome of Mortierella alpina, strain LL118, isolated from an aspen leaf litter sample.</title>
        <authorList>
            <person name="Yang S."/>
            <person name="Vinatzer B.A."/>
        </authorList>
    </citation>
    <scope>NUCLEOTIDE SEQUENCE</scope>
    <source>
        <strain evidence="21">LL118</strain>
    </source>
</reference>
<dbReference type="Gene3D" id="3.30.70.340">
    <property type="entry name" value="Metallocarboxypeptidase-like"/>
    <property type="match status" value="1"/>
</dbReference>
<dbReference type="GO" id="GO:0008270">
    <property type="term" value="F:zinc ion binding"/>
    <property type="evidence" value="ECO:0007669"/>
    <property type="project" value="InterPro"/>
</dbReference>
<keyword evidence="11" id="KW-0862">Zinc</keyword>
<evidence type="ECO:0000256" key="13">
    <source>
        <dbReference type="ARBA" id="ARBA00023049"/>
    </source>
</evidence>
<evidence type="ECO:0000256" key="9">
    <source>
        <dbReference type="ARBA" id="ARBA00022729"/>
    </source>
</evidence>
<dbReference type="PANTHER" id="PTHR11705">
    <property type="entry name" value="PROTEASE FAMILY M14 CARBOXYPEPTIDASE A,B"/>
    <property type="match status" value="1"/>
</dbReference>
<protein>
    <recommendedName>
        <fullName evidence="16">Carboxypeptidase M14A</fullName>
    </recommendedName>
</protein>
<evidence type="ECO:0000256" key="8">
    <source>
        <dbReference type="ARBA" id="ARBA00022723"/>
    </source>
</evidence>
<comment type="subcellular location">
    <subcellularLocation>
        <location evidence="3">Secreted</location>
    </subcellularLocation>
</comment>
<evidence type="ECO:0000256" key="3">
    <source>
        <dbReference type="ARBA" id="ARBA00004613"/>
    </source>
</evidence>
<comment type="caution">
    <text evidence="21">The sequence shown here is derived from an EMBL/GenBank/DDBJ whole genome shotgun (WGS) entry which is preliminary data.</text>
</comment>
<dbReference type="InterPro" id="IPR000834">
    <property type="entry name" value="Peptidase_M14"/>
</dbReference>
<gene>
    <name evidence="21" type="ORF">KVV02_007155</name>
</gene>
<dbReference type="EMBL" id="JAIFTL010000210">
    <property type="protein sequence ID" value="KAG9321357.1"/>
    <property type="molecule type" value="Genomic_DNA"/>
</dbReference>
<evidence type="ECO:0000313" key="22">
    <source>
        <dbReference type="Proteomes" id="UP000717515"/>
    </source>
</evidence>
<accession>A0A9P8A2Z1</accession>
<keyword evidence="15" id="KW-1015">Disulfide bond</keyword>
<evidence type="ECO:0000256" key="1">
    <source>
        <dbReference type="ARBA" id="ARBA00001947"/>
    </source>
</evidence>
<dbReference type="SUPFAM" id="SSF54897">
    <property type="entry name" value="Protease propeptides/inhibitors"/>
    <property type="match status" value="1"/>
</dbReference>
<dbReference type="SMART" id="SM00631">
    <property type="entry name" value="Zn_pept"/>
    <property type="match status" value="1"/>
</dbReference>
<keyword evidence="12" id="KW-0843">Virulence</keyword>
<evidence type="ECO:0000256" key="2">
    <source>
        <dbReference type="ARBA" id="ARBA00003091"/>
    </source>
</evidence>
<proteinExistence type="inferred from homology"/>
<evidence type="ECO:0000256" key="14">
    <source>
        <dbReference type="ARBA" id="ARBA00023145"/>
    </source>
</evidence>
<dbReference type="PRINTS" id="PR00765">
    <property type="entry name" value="CRBOXYPTASEA"/>
</dbReference>
<comment type="similarity">
    <text evidence="4 17">Belongs to the peptidase M14 family.</text>
</comment>
<keyword evidence="5" id="KW-0964">Secreted</keyword>
<dbReference type="Proteomes" id="UP000717515">
    <property type="component" value="Unassembled WGS sequence"/>
</dbReference>
<dbReference type="GO" id="GO:0005615">
    <property type="term" value="C:extracellular space"/>
    <property type="evidence" value="ECO:0007669"/>
    <property type="project" value="TreeGrafter"/>
</dbReference>
<evidence type="ECO:0000256" key="18">
    <source>
        <dbReference type="SAM" id="MobiDB-lite"/>
    </source>
</evidence>
<feature type="region of interest" description="Disordered" evidence="18">
    <location>
        <begin position="29"/>
        <end position="55"/>
    </location>
</feature>